<dbReference type="EMBL" id="BARU01018721">
    <property type="protein sequence ID" value="GAH59685.1"/>
    <property type="molecule type" value="Genomic_DNA"/>
</dbReference>
<dbReference type="Pfam" id="PF24621">
    <property type="entry name" value="DHQS_C"/>
    <property type="match status" value="1"/>
</dbReference>
<protein>
    <submittedName>
        <fullName evidence="8">Uncharacterized protein</fullName>
    </submittedName>
</protein>
<dbReference type="InterPro" id="IPR030960">
    <property type="entry name" value="DHQS/DOIS_N"/>
</dbReference>
<dbReference type="PANTHER" id="PTHR43622:SF7">
    <property type="entry name" value="3-DEHYDROQUINATE SYNTHASE, CHLOROPLASTIC"/>
    <property type="match status" value="1"/>
</dbReference>
<evidence type="ECO:0000256" key="1">
    <source>
        <dbReference type="ARBA" id="ARBA00001911"/>
    </source>
</evidence>
<name>X1HRJ7_9ZZZZ</name>
<dbReference type="PANTHER" id="PTHR43622">
    <property type="entry name" value="3-DEHYDROQUINATE SYNTHASE"/>
    <property type="match status" value="1"/>
</dbReference>
<feature type="domain" description="3-dehydroquinate synthase N-terminal" evidence="6">
    <location>
        <begin position="2"/>
        <end position="56"/>
    </location>
</feature>
<evidence type="ECO:0000259" key="7">
    <source>
        <dbReference type="Pfam" id="PF24621"/>
    </source>
</evidence>
<sequence>LVQIPTTLLAQVDSSIGGKVAVNHGQLKNKIGAFYQPRLVISDTDTLKTLPAKELANGLAEAIKSAVIWDKEFFTYLERNLDRIKSLDARLLEEIVFRSVKIKAEIVEKDEKDLGLRSILNYGHTIGHAIESASDFKMEHGEAIAIGMLAAGRISSQMGMLDQNELTRLKCVIEKAGLPTEIPSLDAKKLIQIMEHDKKVLEGKIRFVLLKSIGAAFITDEVSPSLIEQALVG</sequence>
<dbReference type="CDD" id="cd08195">
    <property type="entry name" value="DHQS"/>
    <property type="match status" value="1"/>
</dbReference>
<dbReference type="InterPro" id="IPR050071">
    <property type="entry name" value="Dehydroquinate_synthase"/>
</dbReference>
<keyword evidence="4" id="KW-0057">Aromatic amino acid biosynthesis</keyword>
<feature type="domain" description="3-dehydroquinate synthase C-terminal" evidence="7">
    <location>
        <begin position="58"/>
        <end position="200"/>
    </location>
</feature>
<dbReference type="InterPro" id="IPR056179">
    <property type="entry name" value="DHQS_C"/>
</dbReference>
<dbReference type="SUPFAM" id="SSF56796">
    <property type="entry name" value="Dehydroquinate synthase-like"/>
    <property type="match status" value="1"/>
</dbReference>
<reference evidence="8" key="1">
    <citation type="journal article" date="2014" name="Front. Microbiol.">
        <title>High frequency of phylogenetically diverse reductive dehalogenase-homologous genes in deep subseafloor sedimentary metagenomes.</title>
        <authorList>
            <person name="Kawai M."/>
            <person name="Futagami T."/>
            <person name="Toyoda A."/>
            <person name="Takaki Y."/>
            <person name="Nishi S."/>
            <person name="Hori S."/>
            <person name="Arai W."/>
            <person name="Tsubouchi T."/>
            <person name="Morono Y."/>
            <person name="Uchiyama I."/>
            <person name="Ito T."/>
            <person name="Fujiyama A."/>
            <person name="Inagaki F."/>
            <person name="Takami H."/>
        </authorList>
    </citation>
    <scope>NUCLEOTIDE SEQUENCE</scope>
    <source>
        <strain evidence="8">Expedition CK06-06</strain>
    </source>
</reference>
<keyword evidence="2" id="KW-0028">Amino-acid biosynthesis</keyword>
<dbReference type="GO" id="GO:0008652">
    <property type="term" value="P:amino acid biosynthetic process"/>
    <property type="evidence" value="ECO:0007669"/>
    <property type="project" value="UniProtKB-KW"/>
</dbReference>
<keyword evidence="3" id="KW-0520">NAD</keyword>
<evidence type="ECO:0000256" key="5">
    <source>
        <dbReference type="ARBA" id="ARBA00023239"/>
    </source>
</evidence>
<evidence type="ECO:0000313" key="8">
    <source>
        <dbReference type="EMBL" id="GAH59685.1"/>
    </source>
</evidence>
<accession>X1HRJ7</accession>
<evidence type="ECO:0000256" key="2">
    <source>
        <dbReference type="ARBA" id="ARBA00022605"/>
    </source>
</evidence>
<organism evidence="8">
    <name type="scientific">marine sediment metagenome</name>
    <dbReference type="NCBI Taxonomy" id="412755"/>
    <lineage>
        <taxon>unclassified sequences</taxon>
        <taxon>metagenomes</taxon>
        <taxon>ecological metagenomes</taxon>
    </lineage>
</organism>
<comment type="cofactor">
    <cofactor evidence="1">
        <name>NAD(+)</name>
        <dbReference type="ChEBI" id="CHEBI:57540"/>
    </cofactor>
</comment>
<evidence type="ECO:0000256" key="4">
    <source>
        <dbReference type="ARBA" id="ARBA00023141"/>
    </source>
</evidence>
<dbReference type="GO" id="GO:0009073">
    <property type="term" value="P:aromatic amino acid family biosynthetic process"/>
    <property type="evidence" value="ECO:0007669"/>
    <property type="project" value="UniProtKB-KW"/>
</dbReference>
<feature type="non-terminal residue" evidence="8">
    <location>
        <position position="1"/>
    </location>
</feature>
<dbReference type="Pfam" id="PF01761">
    <property type="entry name" value="DHQ_synthase"/>
    <property type="match status" value="1"/>
</dbReference>
<evidence type="ECO:0000256" key="3">
    <source>
        <dbReference type="ARBA" id="ARBA00023027"/>
    </source>
</evidence>
<dbReference type="Gene3D" id="1.20.1090.10">
    <property type="entry name" value="Dehydroquinate synthase-like - alpha domain"/>
    <property type="match status" value="1"/>
</dbReference>
<dbReference type="GO" id="GO:0003856">
    <property type="term" value="F:3-dehydroquinate synthase activity"/>
    <property type="evidence" value="ECO:0007669"/>
    <property type="project" value="TreeGrafter"/>
</dbReference>
<evidence type="ECO:0000259" key="6">
    <source>
        <dbReference type="Pfam" id="PF01761"/>
    </source>
</evidence>
<dbReference type="AlphaFoldDB" id="X1HRJ7"/>
<comment type="caution">
    <text evidence="8">The sequence shown here is derived from an EMBL/GenBank/DDBJ whole genome shotgun (WGS) entry which is preliminary data.</text>
</comment>
<keyword evidence="5" id="KW-0456">Lyase</keyword>
<gene>
    <name evidence="8" type="ORF">S03H2_30910</name>
</gene>
<dbReference type="Gene3D" id="3.40.50.1970">
    <property type="match status" value="1"/>
</dbReference>
<proteinExistence type="predicted"/>